<comment type="catalytic activity">
    <reaction evidence="19">
        <text>L-alanyl-L-lysine(out) = L-alanyl-L-lysine(in)</text>
        <dbReference type="Rhea" id="RHEA:79415"/>
        <dbReference type="ChEBI" id="CHEBI:192470"/>
    </reaction>
</comment>
<feature type="transmembrane region" description="Helical" evidence="25">
    <location>
        <begin position="250"/>
        <end position="270"/>
    </location>
</feature>
<evidence type="ECO:0000256" key="2">
    <source>
        <dbReference type="ARBA" id="ARBA00008335"/>
    </source>
</evidence>
<dbReference type="PANTHER" id="PTHR23512">
    <property type="entry name" value="MAJOR FACILITATOR SUPERFAMILY DOMAIN-CONTAINING PROTEIN 1"/>
    <property type="match status" value="1"/>
</dbReference>
<dbReference type="AlphaFoldDB" id="A0A0Q9YA17"/>
<feature type="transmembrane region" description="Helical" evidence="25">
    <location>
        <begin position="277"/>
        <end position="300"/>
    </location>
</feature>
<evidence type="ECO:0000259" key="26">
    <source>
        <dbReference type="PROSITE" id="PS50850"/>
    </source>
</evidence>
<comment type="catalytic activity">
    <reaction evidence="16">
        <text>L-lysyl-L-lysine(out) = L-lysyl-L-lysine(in)</text>
        <dbReference type="Rhea" id="RHEA:79403"/>
        <dbReference type="ChEBI" id="CHEBI:229956"/>
    </reaction>
</comment>
<comment type="catalytic activity">
    <reaction evidence="8">
        <text>L-lysyl-L-alanine(out) = L-lysyl-L-alanine(in)</text>
        <dbReference type="Rhea" id="RHEA:79399"/>
        <dbReference type="ChEBI" id="CHEBI:229954"/>
    </reaction>
</comment>
<comment type="catalytic activity">
    <reaction evidence="10">
        <text>L-alpha-aminoacyl-L-arginine(out) = L-alpha-aminoacyl-L-arginine(in)</text>
        <dbReference type="Rhea" id="RHEA:79367"/>
        <dbReference type="ChEBI" id="CHEBI:229968"/>
    </reaction>
</comment>
<comment type="catalytic activity">
    <reaction evidence="12">
        <text>L-lysyl-L-alpha-amino acid(out) = L-lysyl-L-alpha-amino acid(in)</text>
        <dbReference type="Rhea" id="RHEA:79387"/>
        <dbReference type="ChEBI" id="CHEBI:229965"/>
    </reaction>
</comment>
<evidence type="ECO:0000256" key="9">
    <source>
        <dbReference type="ARBA" id="ARBA00044878"/>
    </source>
</evidence>
<evidence type="ECO:0000256" key="16">
    <source>
        <dbReference type="ARBA" id="ARBA00044900"/>
    </source>
</evidence>
<evidence type="ECO:0000256" key="17">
    <source>
        <dbReference type="ARBA" id="ARBA00044903"/>
    </source>
</evidence>
<keyword evidence="5 25" id="KW-1133">Transmembrane helix</keyword>
<evidence type="ECO:0000256" key="4">
    <source>
        <dbReference type="ARBA" id="ARBA00022692"/>
    </source>
</evidence>
<evidence type="ECO:0000256" key="22">
    <source>
        <dbReference type="ARBA" id="ARBA00045018"/>
    </source>
</evidence>
<gene>
    <name evidence="28" type="ORF">CC99x_000630</name>
    <name evidence="27" type="ORF">CC99x_02198</name>
</gene>
<dbReference type="RefSeq" id="WP_057625298.1">
    <property type="nucleotide sequence ID" value="NZ_LKHV02000001.1"/>
</dbReference>
<comment type="catalytic activity">
    <reaction evidence="14">
        <text>L-aspartyl-L-lysine(out) = L-aspartyl-L-lysine(in)</text>
        <dbReference type="Rhea" id="RHEA:79411"/>
        <dbReference type="ChEBI" id="CHEBI:229953"/>
    </reaction>
</comment>
<dbReference type="Pfam" id="PF07690">
    <property type="entry name" value="MFS_1"/>
    <property type="match status" value="1"/>
</dbReference>
<evidence type="ECO:0000256" key="5">
    <source>
        <dbReference type="ARBA" id="ARBA00022989"/>
    </source>
</evidence>
<evidence type="ECO:0000256" key="13">
    <source>
        <dbReference type="ARBA" id="ARBA00044893"/>
    </source>
</evidence>
<accession>A0A0Q9YA17</accession>
<dbReference type="PROSITE" id="PS50850">
    <property type="entry name" value="MFS"/>
    <property type="match status" value="1"/>
</dbReference>
<evidence type="ECO:0000313" key="28">
    <source>
        <dbReference type="EMBL" id="MCS5707399.1"/>
    </source>
</evidence>
<evidence type="ECO:0000256" key="24">
    <source>
        <dbReference type="ARBA" id="ARBA00046376"/>
    </source>
</evidence>
<evidence type="ECO:0000256" key="23">
    <source>
        <dbReference type="ARBA" id="ARBA00045709"/>
    </source>
</evidence>
<evidence type="ECO:0000256" key="25">
    <source>
        <dbReference type="SAM" id="Phobius"/>
    </source>
</evidence>
<feature type="transmembrane region" description="Helical" evidence="25">
    <location>
        <begin position="79"/>
        <end position="102"/>
    </location>
</feature>
<comment type="catalytic activity">
    <reaction evidence="11">
        <text>L-alpha-aminoacyl-L-histidine(out) = L-alpha-aminoacyl-L-histidine(in)</text>
        <dbReference type="Rhea" id="RHEA:79375"/>
        <dbReference type="ChEBI" id="CHEBI:229967"/>
    </reaction>
</comment>
<keyword evidence="3" id="KW-0813">Transport</keyword>
<dbReference type="EMBL" id="LKHV01000014">
    <property type="protein sequence ID" value="KRG17599.1"/>
    <property type="molecule type" value="Genomic_DNA"/>
</dbReference>
<evidence type="ECO:0000256" key="6">
    <source>
        <dbReference type="ARBA" id="ARBA00023136"/>
    </source>
</evidence>
<evidence type="ECO:0000313" key="27">
    <source>
        <dbReference type="EMBL" id="KRG17599.1"/>
    </source>
</evidence>
<keyword evidence="7" id="KW-0458">Lysosome</keyword>
<comment type="catalytic activity">
    <reaction evidence="9">
        <text>L-histidyl-glycine(out) = L-histidyl-glycine(in)</text>
        <dbReference type="Rhea" id="RHEA:79395"/>
        <dbReference type="ChEBI" id="CHEBI:229957"/>
    </reaction>
</comment>
<feature type="transmembrane region" description="Helical" evidence="25">
    <location>
        <begin position="137"/>
        <end position="156"/>
    </location>
</feature>
<comment type="catalytic activity">
    <reaction evidence="20">
        <text>L-lysyl-glycine(out) = L-lysyl-glycine(in)</text>
        <dbReference type="Rhea" id="RHEA:79407"/>
        <dbReference type="ChEBI" id="CHEBI:191202"/>
    </reaction>
</comment>
<evidence type="ECO:0000256" key="11">
    <source>
        <dbReference type="ARBA" id="ARBA00044884"/>
    </source>
</evidence>
<comment type="catalytic activity">
    <reaction evidence="18">
        <text>L-histidyl-L-alpha-amino acid(out) = L-histidyl-L-alpha-amino acid(in)</text>
        <dbReference type="Rhea" id="RHEA:79379"/>
        <dbReference type="ChEBI" id="CHEBI:229964"/>
    </reaction>
</comment>
<evidence type="ECO:0000256" key="3">
    <source>
        <dbReference type="ARBA" id="ARBA00022448"/>
    </source>
</evidence>
<reference evidence="28" key="2">
    <citation type="journal article" date="2016" name="Genome Announc.">
        <title>Draft Genome Sequences of Two Novel Amoeba-Resistant Intranuclear Bacteria, 'Candidatus Berkiella cookevillensis' and 'Candidatus Berkiella aquae'.</title>
        <authorList>
            <person name="Mehari Y.T."/>
            <person name="Arivett B.A."/>
            <person name="Farone A.L."/>
            <person name="Gunderson J.H."/>
            <person name="Farone M.B."/>
        </authorList>
    </citation>
    <scope>NUCLEOTIDE SEQUENCE</scope>
    <source>
        <strain evidence="28">CC99</strain>
    </source>
</reference>
<comment type="caution">
    <text evidence="27">The sequence shown here is derived from an EMBL/GenBank/DDBJ whole genome shotgun (WGS) entry which is preliminary data.</text>
</comment>
<evidence type="ECO:0000256" key="20">
    <source>
        <dbReference type="ARBA" id="ARBA00044924"/>
    </source>
</evidence>
<dbReference type="Proteomes" id="UP000051494">
    <property type="component" value="Unassembled WGS sequence"/>
</dbReference>
<evidence type="ECO:0000256" key="15">
    <source>
        <dbReference type="ARBA" id="ARBA00044899"/>
    </source>
</evidence>
<feature type="domain" description="Major facilitator superfamily (MFS) profile" evidence="26">
    <location>
        <begin position="10"/>
        <end position="419"/>
    </location>
</feature>
<feature type="transmembrane region" description="Helical" evidence="25">
    <location>
        <begin position="168"/>
        <end position="191"/>
    </location>
</feature>
<evidence type="ECO:0000313" key="29">
    <source>
        <dbReference type="Proteomes" id="UP000051494"/>
    </source>
</evidence>
<dbReference type="SUPFAM" id="SSF103473">
    <property type="entry name" value="MFS general substrate transporter"/>
    <property type="match status" value="1"/>
</dbReference>
<keyword evidence="29" id="KW-1185">Reference proteome</keyword>
<feature type="transmembrane region" description="Helical" evidence="25">
    <location>
        <begin position="306"/>
        <end position="324"/>
    </location>
</feature>
<comment type="subcellular location">
    <subcellularLocation>
        <location evidence="1">Lysosome membrane</location>
        <topology evidence="1">Multi-pass membrane protein</topology>
    </subcellularLocation>
</comment>
<evidence type="ECO:0000256" key="1">
    <source>
        <dbReference type="ARBA" id="ARBA00004155"/>
    </source>
</evidence>
<comment type="subunit">
    <text evidence="24">Homodimer. Interacts with lysosomal protein GLMP (via lumenal domain); the interaction starts while both proteins are still in the endoplasmic reticulum and is required for stabilization of MFSD1 in lysosomes but has no direct effect on its targeting to lysosomes or transporter activity.</text>
</comment>
<proteinExistence type="inferred from homology"/>
<dbReference type="PATRIC" id="fig|1590042.3.peg.2252"/>
<feature type="transmembrane region" description="Helical" evidence="25">
    <location>
        <begin position="108"/>
        <end position="125"/>
    </location>
</feature>
<feature type="transmembrane region" description="Helical" evidence="25">
    <location>
        <begin position="381"/>
        <end position="404"/>
    </location>
</feature>
<comment type="function">
    <text evidence="23">Lysosomal dipeptide uniporter that selectively exports lysine, arginine or histidine-containing dipeptides with a net positive charge from the lysosome lumen into the cytosol. Could play a role in a specific type of protein O-glycosylation indirectly regulating macrophages migration and tissue invasion. Also essential for liver homeostasis.</text>
</comment>
<dbReference type="Gene3D" id="1.20.1250.20">
    <property type="entry name" value="MFS general substrate transporter like domains"/>
    <property type="match status" value="1"/>
</dbReference>
<dbReference type="EMBL" id="LKHV02000001">
    <property type="protein sequence ID" value="MCS5707399.1"/>
    <property type="molecule type" value="Genomic_DNA"/>
</dbReference>
<feature type="transmembrane region" description="Helical" evidence="25">
    <location>
        <begin position="212"/>
        <end position="230"/>
    </location>
</feature>
<dbReference type="InterPro" id="IPR020846">
    <property type="entry name" value="MFS_dom"/>
</dbReference>
<comment type="catalytic activity">
    <reaction evidence="13">
        <text>L-alpha-aminoacyl-L-lysine(out) = L-alpha-aminoacyl-L-lysine(in)</text>
        <dbReference type="Rhea" id="RHEA:79383"/>
        <dbReference type="ChEBI" id="CHEBI:229966"/>
    </reaction>
</comment>
<dbReference type="GO" id="GO:0022857">
    <property type="term" value="F:transmembrane transporter activity"/>
    <property type="evidence" value="ECO:0007669"/>
    <property type="project" value="InterPro"/>
</dbReference>
<comment type="catalytic activity">
    <reaction evidence="17">
        <text>L-arginyl-glycine(out) = L-arginyl-glycine(in)</text>
        <dbReference type="Rhea" id="RHEA:79391"/>
        <dbReference type="ChEBI" id="CHEBI:229955"/>
    </reaction>
</comment>
<evidence type="ECO:0000256" key="18">
    <source>
        <dbReference type="ARBA" id="ARBA00044912"/>
    </source>
</evidence>
<evidence type="ECO:0000256" key="12">
    <source>
        <dbReference type="ARBA" id="ARBA00044891"/>
    </source>
</evidence>
<evidence type="ECO:0000256" key="19">
    <source>
        <dbReference type="ARBA" id="ARBA00044919"/>
    </source>
</evidence>
<dbReference type="InterPro" id="IPR011701">
    <property type="entry name" value="MFS"/>
</dbReference>
<evidence type="ECO:0000256" key="10">
    <source>
        <dbReference type="ARBA" id="ARBA00044881"/>
    </source>
</evidence>
<dbReference type="OrthoDB" id="5291895at2"/>
<evidence type="ECO:0000256" key="14">
    <source>
        <dbReference type="ARBA" id="ARBA00044898"/>
    </source>
</evidence>
<dbReference type="GO" id="GO:0005765">
    <property type="term" value="C:lysosomal membrane"/>
    <property type="evidence" value="ECO:0007669"/>
    <property type="project" value="UniProtKB-SubCell"/>
</dbReference>
<name>A0A0Q9YA17_9GAMM</name>
<evidence type="ECO:0000256" key="7">
    <source>
        <dbReference type="ARBA" id="ARBA00023228"/>
    </source>
</evidence>
<feature type="transmembrane region" description="Helical" evidence="25">
    <location>
        <begin position="12"/>
        <end position="34"/>
    </location>
</feature>
<reference evidence="27" key="1">
    <citation type="submission" date="2015-09" db="EMBL/GenBank/DDBJ databases">
        <title>Draft Genome Sequences of Two Novel Amoeba-resistant Intranuclear Bacteria, Candidatus Berkiella cookevillensis and Candidatus Berkiella aquae.</title>
        <authorList>
            <person name="Mehari Y.T."/>
            <person name="Arivett B.A."/>
            <person name="Farone A.L."/>
            <person name="Gunderson J.H."/>
            <person name="Farone M.B."/>
        </authorList>
    </citation>
    <scope>NUCLEOTIDE SEQUENCE [LARGE SCALE GENOMIC DNA]</scope>
    <source>
        <strain evidence="27">CC99</strain>
    </source>
</reference>
<dbReference type="STRING" id="437022.CC99x_02198"/>
<keyword evidence="4 25" id="KW-0812">Transmembrane</keyword>
<keyword evidence="6 25" id="KW-0472">Membrane</keyword>
<dbReference type="InterPro" id="IPR036259">
    <property type="entry name" value="MFS_trans_sf"/>
</dbReference>
<reference evidence="28" key="3">
    <citation type="submission" date="2021-06" db="EMBL/GenBank/DDBJ databases">
        <title>Genomic Description and Analysis of Intracellular Bacteria, Candidatus Berkiella cookevillensis and Candidatus Berkiella aquae.</title>
        <authorList>
            <person name="Kidane D.T."/>
            <person name="Mehari Y.T."/>
            <person name="Rice F.C."/>
            <person name="Arivett B.A."/>
            <person name="Farone A.L."/>
            <person name="Berk S.G."/>
            <person name="Farone M.B."/>
        </authorList>
    </citation>
    <scope>NUCLEOTIDE SEQUENCE</scope>
    <source>
        <strain evidence="28">CC99</strain>
    </source>
</reference>
<dbReference type="InterPro" id="IPR052187">
    <property type="entry name" value="MFSD1"/>
</dbReference>
<feature type="transmembrane region" description="Helical" evidence="25">
    <location>
        <begin position="54"/>
        <end position="72"/>
    </location>
</feature>
<evidence type="ECO:0000256" key="21">
    <source>
        <dbReference type="ARBA" id="ARBA00044985"/>
    </source>
</evidence>
<feature type="transmembrane region" description="Helical" evidence="25">
    <location>
        <begin position="336"/>
        <end position="361"/>
    </location>
</feature>
<evidence type="ECO:0000256" key="8">
    <source>
        <dbReference type="ARBA" id="ARBA00044876"/>
    </source>
</evidence>
<comment type="similarity">
    <text evidence="2">Belongs to the major facilitator superfamily.</text>
</comment>
<organism evidence="27">
    <name type="scientific">Candidatus Berkiella cookevillensis</name>
    <dbReference type="NCBI Taxonomy" id="437022"/>
    <lineage>
        <taxon>Bacteria</taxon>
        <taxon>Pseudomonadati</taxon>
        <taxon>Pseudomonadota</taxon>
        <taxon>Gammaproteobacteria</taxon>
        <taxon>Candidatus Berkiellales</taxon>
        <taxon>Candidatus Berkiellaceae</taxon>
        <taxon>Candidatus Berkiella</taxon>
    </lineage>
</organism>
<comment type="catalytic activity">
    <reaction evidence="15">
        <text>L-arginyl-L-alpha-amino acid(out) = L-arginyl-L-alpha-amino acid(in)</text>
        <dbReference type="Rhea" id="RHEA:79371"/>
        <dbReference type="ChEBI" id="CHEBI:84315"/>
    </reaction>
</comment>
<protein>
    <recommendedName>
        <fullName evidence="21">Lysosomal dipeptide transporter MFSD1</fullName>
    </recommendedName>
    <alternativeName>
        <fullName evidence="22">Major facilitator superfamily domain-containing protein 1</fullName>
    </alternativeName>
</protein>
<sequence length="419" mass="46115">MAVKQKNSVAWFVWFLASFFYAYQYILRVLPNIMMPDIMQKYHIDAGVFGQYSGLYYLGYAGMHIPLGLLLDKYGPKKILPICMILTVIGIIPMLASDVWIYPVLGRFLIGIGSSAAILGVFKVIRMTFSEQRFTRMLGFSVTIGLLGAIYGGQPINYMLNTFGYETVLKIIATLGVVLACITYWVVPAITTATESTPAWQDIRSVLTNKKVLTICLLAGMMVGPLEGFADVWGKQYLMTAYGLSDALAATMPSLIFLGMCVGSTAMSLFAEKTKAYFEIIIVSALGMGGIFSILLLGYFSVTYMSVAFGLVGVLCAYQILAIYKASTYVSERLVSLTTAIANMIIMTFGYVFHSIIGKVINLFWDNAYYNSKPLYSVESFTFGLSIIPIGLILAATGFTIFFLKDKQQTVCKSEATAL</sequence>
<dbReference type="PANTHER" id="PTHR23512:SF3">
    <property type="entry name" value="MAJOR FACILITATOR SUPERFAMILY DOMAIN-CONTAINING PROTEIN 1"/>
    <property type="match status" value="1"/>
</dbReference>